<dbReference type="InterPro" id="IPR006342">
    <property type="entry name" value="FkbM_mtfrase"/>
</dbReference>
<dbReference type="NCBIfam" id="TIGR01444">
    <property type="entry name" value="fkbM_fam"/>
    <property type="match status" value="1"/>
</dbReference>
<dbReference type="AlphaFoldDB" id="A0A7G9QI44"/>
<reference evidence="2 3" key="1">
    <citation type="submission" date="2020-08" db="EMBL/GenBank/DDBJ databases">
        <title>Genome sequence of Pedobacter roseus KACC 11594T.</title>
        <authorList>
            <person name="Hyun D.-W."/>
            <person name="Bae J.-W."/>
        </authorList>
    </citation>
    <scope>NUCLEOTIDE SEQUENCE [LARGE SCALE GENOMIC DNA]</scope>
    <source>
        <strain evidence="2 3">KACC 11594</strain>
    </source>
</reference>
<dbReference type="RefSeq" id="WP_187593539.1">
    <property type="nucleotide sequence ID" value="NZ_CP060723.1"/>
</dbReference>
<dbReference type="Pfam" id="PF05050">
    <property type="entry name" value="Methyltransf_21"/>
    <property type="match status" value="1"/>
</dbReference>
<dbReference type="KEGG" id="proe:H9L23_02625"/>
<evidence type="ECO:0000259" key="1">
    <source>
        <dbReference type="Pfam" id="PF05050"/>
    </source>
</evidence>
<sequence>MFKKLISKLIPAKFVQKLRNDLGVPSQRKSLEALKKLGFSPNYVLDIGAYEGNWAIEFNQIFPESKIMMIEGQRQKHEILLQKKKLLPNSEVKIALLGAENKTVNFNIYDTASSIYKEDNETGALIEEMELQLLDDILLTTAFCKPDFIKIDTQGFELEILKGAAKTLQSAKAVLLEVSFLNIYKGAPLASEVIAFMKKNSFVVYDICSLMRRPYDRALFQSDFLFLQKDFNLRSSTRWA</sequence>
<accession>A0A7G9QI44</accession>
<dbReference type="Proteomes" id="UP000515806">
    <property type="component" value="Chromosome"/>
</dbReference>
<dbReference type="InterPro" id="IPR053188">
    <property type="entry name" value="FkbM_Methyltransferase"/>
</dbReference>
<dbReference type="InterPro" id="IPR029063">
    <property type="entry name" value="SAM-dependent_MTases_sf"/>
</dbReference>
<keyword evidence="3" id="KW-1185">Reference proteome</keyword>
<protein>
    <submittedName>
        <fullName evidence="2">FkbM family methyltransferase</fullName>
    </submittedName>
</protein>
<evidence type="ECO:0000313" key="3">
    <source>
        <dbReference type="Proteomes" id="UP000515806"/>
    </source>
</evidence>
<feature type="domain" description="Methyltransferase FkbM" evidence="1">
    <location>
        <begin position="46"/>
        <end position="203"/>
    </location>
</feature>
<keyword evidence="2" id="KW-0808">Transferase</keyword>
<dbReference type="PANTHER" id="PTHR36973">
    <property type="entry name" value="SLL1456 PROTEIN-RELATED"/>
    <property type="match status" value="1"/>
</dbReference>
<keyword evidence="2" id="KW-0489">Methyltransferase</keyword>
<dbReference type="GO" id="GO:0008171">
    <property type="term" value="F:O-methyltransferase activity"/>
    <property type="evidence" value="ECO:0007669"/>
    <property type="project" value="TreeGrafter"/>
</dbReference>
<name>A0A7G9QI44_9SPHI</name>
<proteinExistence type="predicted"/>
<dbReference type="EMBL" id="CP060723">
    <property type="protein sequence ID" value="QNN43019.1"/>
    <property type="molecule type" value="Genomic_DNA"/>
</dbReference>
<organism evidence="2 3">
    <name type="scientific">Pedobacter roseus</name>
    <dbReference type="NCBI Taxonomy" id="336820"/>
    <lineage>
        <taxon>Bacteria</taxon>
        <taxon>Pseudomonadati</taxon>
        <taxon>Bacteroidota</taxon>
        <taxon>Sphingobacteriia</taxon>
        <taxon>Sphingobacteriales</taxon>
        <taxon>Sphingobacteriaceae</taxon>
        <taxon>Pedobacter</taxon>
    </lineage>
</organism>
<dbReference type="GO" id="GO:0032259">
    <property type="term" value="P:methylation"/>
    <property type="evidence" value="ECO:0007669"/>
    <property type="project" value="UniProtKB-KW"/>
</dbReference>
<evidence type="ECO:0000313" key="2">
    <source>
        <dbReference type="EMBL" id="QNN43019.1"/>
    </source>
</evidence>
<gene>
    <name evidence="2" type="ORF">H9L23_02625</name>
</gene>
<dbReference type="SUPFAM" id="SSF53335">
    <property type="entry name" value="S-adenosyl-L-methionine-dependent methyltransferases"/>
    <property type="match status" value="1"/>
</dbReference>
<dbReference type="Gene3D" id="3.40.50.150">
    <property type="entry name" value="Vaccinia Virus protein VP39"/>
    <property type="match status" value="1"/>
</dbReference>
<dbReference type="PANTHER" id="PTHR36973:SF4">
    <property type="entry name" value="NODULATION PROTEIN"/>
    <property type="match status" value="1"/>
</dbReference>